<dbReference type="Pfam" id="PF00392">
    <property type="entry name" value="GntR"/>
    <property type="match status" value="3"/>
</dbReference>
<dbReference type="SMART" id="SM00345">
    <property type="entry name" value="HTH_GNTR"/>
    <property type="match status" value="3"/>
</dbReference>
<sequence length="247" mass="25846">MCSAHLSGKGVGPYASGAARTVSRVGFRDIADGLRRAIEAGEIGADRSLPSESELMDRHGVARMTVRRALSLLEDEGLIEVVPGRGRFVRAGDGVPDAVRVEKKYEQVVDEVRRLLASGEVPAGGRVGTAGEVADQFGVSPGTATRALVLLAAEGLVTPVHGQAWFAGDLGAEANRTAAVAGRLRAAIAQGRFPVGRRLPGELTLAEEHGVARVTVRRALAVLEAEGLIENRPGRGRHVLAATVSDE</sequence>
<dbReference type="SUPFAM" id="SSF46785">
    <property type="entry name" value="Winged helix' DNA-binding domain"/>
    <property type="match status" value="3"/>
</dbReference>
<evidence type="ECO:0000256" key="2">
    <source>
        <dbReference type="ARBA" id="ARBA00023125"/>
    </source>
</evidence>
<keyword evidence="6" id="KW-1185">Reference proteome</keyword>
<evidence type="ECO:0000259" key="4">
    <source>
        <dbReference type="PROSITE" id="PS50949"/>
    </source>
</evidence>
<protein>
    <submittedName>
        <fullName evidence="5">GntR family transcriptional regulator</fullName>
    </submittedName>
</protein>
<dbReference type="InterPro" id="IPR050679">
    <property type="entry name" value="Bact_HTH_transcr_reg"/>
</dbReference>
<dbReference type="EMBL" id="WUTW01000002">
    <property type="protein sequence ID" value="MXQ65022.1"/>
    <property type="molecule type" value="Genomic_DNA"/>
</dbReference>
<evidence type="ECO:0000256" key="3">
    <source>
        <dbReference type="ARBA" id="ARBA00023163"/>
    </source>
</evidence>
<dbReference type="OrthoDB" id="3402772at2"/>
<dbReference type="GO" id="GO:0045892">
    <property type="term" value="P:negative regulation of DNA-templated transcription"/>
    <property type="evidence" value="ECO:0007669"/>
    <property type="project" value="TreeGrafter"/>
</dbReference>
<keyword evidence="2" id="KW-0238">DNA-binding</keyword>
<feature type="domain" description="HTH gntR-type" evidence="4">
    <location>
        <begin position="102"/>
        <end position="170"/>
    </location>
</feature>
<dbReference type="InterPro" id="IPR036388">
    <property type="entry name" value="WH-like_DNA-bd_sf"/>
</dbReference>
<gene>
    <name evidence="5" type="ORF">GQ466_13345</name>
</gene>
<accession>A0A6I4WER6</accession>
<dbReference type="InterPro" id="IPR000524">
    <property type="entry name" value="Tscrpt_reg_HTH_GntR"/>
</dbReference>
<dbReference type="PROSITE" id="PS50949">
    <property type="entry name" value="HTH_GNTR"/>
    <property type="match status" value="3"/>
</dbReference>
<dbReference type="InterPro" id="IPR036390">
    <property type="entry name" value="WH_DNA-bd_sf"/>
</dbReference>
<keyword evidence="1" id="KW-0805">Transcription regulation</keyword>
<keyword evidence="3" id="KW-0804">Transcription</keyword>
<feature type="domain" description="HTH gntR-type" evidence="4">
    <location>
        <begin position="174"/>
        <end position="242"/>
    </location>
</feature>
<dbReference type="Proteomes" id="UP000431901">
    <property type="component" value="Unassembled WGS sequence"/>
</dbReference>
<dbReference type="GO" id="GO:0003700">
    <property type="term" value="F:DNA-binding transcription factor activity"/>
    <property type="evidence" value="ECO:0007669"/>
    <property type="project" value="InterPro"/>
</dbReference>
<evidence type="ECO:0000313" key="5">
    <source>
        <dbReference type="EMBL" id="MXQ65022.1"/>
    </source>
</evidence>
<proteinExistence type="predicted"/>
<reference evidence="5 6" key="1">
    <citation type="submission" date="2019-12" db="EMBL/GenBank/DDBJ databases">
        <title>Nocardia macrotermitis sp. nov. and Nocardia aurantia sp. nov., isolated from the gut of the fungus growing-termite Macrotermes natalensis.</title>
        <authorList>
            <person name="Christine B."/>
            <person name="Rene B."/>
        </authorList>
    </citation>
    <scope>NUCLEOTIDE SEQUENCE [LARGE SCALE GENOMIC DNA]</scope>
    <source>
        <strain evidence="5 6">DSM 102126</strain>
    </source>
</reference>
<dbReference type="PANTHER" id="PTHR44846">
    <property type="entry name" value="MANNOSYL-D-GLYCERATE TRANSPORT/METABOLISM SYSTEM REPRESSOR MNGR-RELATED"/>
    <property type="match status" value="1"/>
</dbReference>
<evidence type="ECO:0000256" key="1">
    <source>
        <dbReference type="ARBA" id="ARBA00023015"/>
    </source>
</evidence>
<dbReference type="Gene3D" id="1.10.10.10">
    <property type="entry name" value="Winged helix-like DNA-binding domain superfamily/Winged helix DNA-binding domain"/>
    <property type="match status" value="3"/>
</dbReference>
<dbReference type="CDD" id="cd07377">
    <property type="entry name" value="WHTH_GntR"/>
    <property type="match status" value="2"/>
</dbReference>
<evidence type="ECO:0000313" key="6">
    <source>
        <dbReference type="Proteomes" id="UP000431901"/>
    </source>
</evidence>
<dbReference type="PANTHER" id="PTHR44846:SF17">
    <property type="entry name" value="GNTR-FAMILY TRANSCRIPTIONAL REGULATOR"/>
    <property type="match status" value="1"/>
</dbReference>
<feature type="domain" description="HTH gntR-type" evidence="4">
    <location>
        <begin position="24"/>
        <end position="92"/>
    </location>
</feature>
<organism evidence="5 6">
    <name type="scientific">Actinomadura rayongensis</name>
    <dbReference type="NCBI Taxonomy" id="1429076"/>
    <lineage>
        <taxon>Bacteria</taxon>
        <taxon>Bacillati</taxon>
        <taxon>Actinomycetota</taxon>
        <taxon>Actinomycetes</taxon>
        <taxon>Streptosporangiales</taxon>
        <taxon>Thermomonosporaceae</taxon>
        <taxon>Actinomadura</taxon>
    </lineage>
</organism>
<comment type="caution">
    <text evidence="5">The sequence shown here is derived from an EMBL/GenBank/DDBJ whole genome shotgun (WGS) entry which is preliminary data.</text>
</comment>
<dbReference type="GO" id="GO:0003677">
    <property type="term" value="F:DNA binding"/>
    <property type="evidence" value="ECO:0007669"/>
    <property type="project" value="UniProtKB-KW"/>
</dbReference>
<dbReference type="AlphaFoldDB" id="A0A6I4WER6"/>
<name>A0A6I4WER6_9ACTN</name>
<dbReference type="PRINTS" id="PR00035">
    <property type="entry name" value="HTHGNTR"/>
</dbReference>